<organism evidence="2 3">
    <name type="scientific">Malassezia restricta (strain ATCC 96810 / NBRC 103918 / CBS 7877)</name>
    <name type="common">Seborrheic dermatitis infection agent</name>
    <dbReference type="NCBI Taxonomy" id="425264"/>
    <lineage>
        <taxon>Eukaryota</taxon>
        <taxon>Fungi</taxon>
        <taxon>Dikarya</taxon>
        <taxon>Basidiomycota</taxon>
        <taxon>Ustilaginomycotina</taxon>
        <taxon>Malasseziomycetes</taxon>
        <taxon>Malasseziales</taxon>
        <taxon>Malasseziaceae</taxon>
        <taxon>Malassezia</taxon>
    </lineage>
</organism>
<dbReference type="OrthoDB" id="6509975at2759"/>
<dbReference type="GO" id="GO:0003993">
    <property type="term" value="F:acid phosphatase activity"/>
    <property type="evidence" value="ECO:0007669"/>
    <property type="project" value="TreeGrafter"/>
</dbReference>
<proteinExistence type="predicted"/>
<dbReference type="Proteomes" id="UP000269793">
    <property type="component" value="Chromosome III"/>
</dbReference>
<protein>
    <submittedName>
        <fullName evidence="2">3-phytase A</fullName>
        <ecNumber evidence="2">3.1.3.8</ecNumber>
    </submittedName>
</protein>
<dbReference type="AlphaFoldDB" id="A0A3G2S4U1"/>
<gene>
    <name evidence="2" type="primary">phyA_2</name>
    <name evidence="2" type="ORF">DNF11_2104</name>
</gene>
<dbReference type="SUPFAM" id="SSF53254">
    <property type="entry name" value="Phosphoglycerate mutase-like"/>
    <property type="match status" value="1"/>
</dbReference>
<sequence>MFMYPESGSCACQTDKACPPKIVTIMQAFLSVLALSTLCASRLATAKDKEEANWGNVTGTSPVTFPQNVGFGGEQKSGGSPFNAMVDTLGSDHDDVVEMRWKPKDADKDHSSWEDLWYNLGEFAPYHAAKRVFPDMVPHSTVPKHCTIKQAHVLHRHGAKFPDKGHKNGPGNFGKIVSDQRKQGKLNVSGDLSFLEDFDYDLGQKILTHQGSEQMFRSGVKHYYDYAQLLDKYHKKPVFRTSSHSRVVDSARYFGLGFFGLDASNHYNLEVLTETDYQNNTLAPKNACRNADNDDFMYDEYLSSQWQDIYLEAPRKRLQKNFHSYNLTKTDVYNMMLSCPYLTSGIGFSQFCHLFTKEEWENFAYDQDLQLVGKHGFQNPTARAVGVPYVQELVSRLQKHKFTGPVTAQNMTITSNETYFPLDQPLYIDFSHHSVMFSVVTALNLTQFKEEFNPTKPNPKRKLRSGDVTPMGMRLAWEVLDCEDEDMYIRLKLNDVVYPLDESNGCEKRKDGLCKLDTYASYLDKHAYEASKFDLACFGKNGTDFVLTGPVQDGTIPQHAIKK</sequence>
<dbReference type="EMBL" id="CP033150">
    <property type="protein sequence ID" value="AYO43054.1"/>
    <property type="molecule type" value="Genomic_DNA"/>
</dbReference>
<keyword evidence="3" id="KW-1185">Reference proteome</keyword>
<dbReference type="CDD" id="cd07061">
    <property type="entry name" value="HP_HAP_like"/>
    <property type="match status" value="1"/>
</dbReference>
<dbReference type="PANTHER" id="PTHR20963:SF42">
    <property type="entry name" value="PHOSPHOGLYCERATE MUTASE-LIKE PROTEIN"/>
    <property type="match status" value="1"/>
</dbReference>
<dbReference type="InterPro" id="IPR000560">
    <property type="entry name" value="His_Pase_clade-2"/>
</dbReference>
<dbReference type="Gene3D" id="3.40.50.1240">
    <property type="entry name" value="Phosphoglycerate mutase-like"/>
    <property type="match status" value="1"/>
</dbReference>
<evidence type="ECO:0000313" key="3">
    <source>
        <dbReference type="Proteomes" id="UP000269793"/>
    </source>
</evidence>
<accession>A0A3G2S4U1</accession>
<evidence type="ECO:0000256" key="1">
    <source>
        <dbReference type="ARBA" id="ARBA00022801"/>
    </source>
</evidence>
<reference evidence="2 3" key="1">
    <citation type="submission" date="2018-10" db="EMBL/GenBank/DDBJ databases">
        <title>Complete genome sequence of Malassezia restricta CBS 7877.</title>
        <authorList>
            <person name="Morand S.C."/>
            <person name="Bertignac M."/>
            <person name="Iltis A."/>
            <person name="Kolder I."/>
            <person name="Pirovano W."/>
            <person name="Jourdain R."/>
            <person name="Clavaud C."/>
        </authorList>
    </citation>
    <scope>NUCLEOTIDE SEQUENCE [LARGE SCALE GENOMIC DNA]</scope>
    <source>
        <strain evidence="2 3">CBS 7877</strain>
    </source>
</reference>
<name>A0A3G2S4U1_MALR7</name>
<dbReference type="EC" id="3.1.3.8" evidence="2"/>
<dbReference type="GO" id="GO:0016158">
    <property type="term" value="F:inositol hexakisphosphate 3-phosphatase activity"/>
    <property type="evidence" value="ECO:0007669"/>
    <property type="project" value="UniProtKB-EC"/>
</dbReference>
<dbReference type="VEuPathDB" id="FungiDB:DNF11_2104"/>
<keyword evidence="1 2" id="KW-0378">Hydrolase</keyword>
<dbReference type="InterPro" id="IPR029033">
    <property type="entry name" value="His_PPase_superfam"/>
</dbReference>
<dbReference type="PANTHER" id="PTHR20963">
    <property type="entry name" value="MULTIPLE INOSITOL POLYPHOSPHATE PHOSPHATASE-RELATED"/>
    <property type="match status" value="1"/>
</dbReference>
<dbReference type="Pfam" id="PF00328">
    <property type="entry name" value="His_Phos_2"/>
    <property type="match status" value="1"/>
</dbReference>
<evidence type="ECO:0000313" key="2">
    <source>
        <dbReference type="EMBL" id="AYO43054.1"/>
    </source>
</evidence>